<dbReference type="SUPFAM" id="SSF51206">
    <property type="entry name" value="cAMP-binding domain-like"/>
    <property type="match status" value="1"/>
</dbReference>
<dbReference type="InterPro" id="IPR005105">
    <property type="entry name" value="GlnD_Uridyltrans_N"/>
</dbReference>
<dbReference type="CDD" id="cd02205">
    <property type="entry name" value="CBS_pair_SF"/>
    <property type="match status" value="1"/>
</dbReference>
<dbReference type="InterPro" id="IPR018490">
    <property type="entry name" value="cNMP-bd_dom_sf"/>
</dbReference>
<dbReference type="STRING" id="1121387.GCA_000429885_01240"/>
<dbReference type="InterPro" id="IPR014710">
    <property type="entry name" value="RmlC-like_jellyroll"/>
</dbReference>
<dbReference type="InterPro" id="IPR018821">
    <property type="entry name" value="DUF294_put_nucleoTrafse_sb-bd"/>
</dbReference>
<dbReference type="OrthoDB" id="9789996at2"/>
<dbReference type="CDD" id="cd05401">
    <property type="entry name" value="NT_GlnE_GlnD_like"/>
    <property type="match status" value="1"/>
</dbReference>
<organism evidence="3 4">
    <name type="scientific">Dermatophilus congolensis</name>
    <dbReference type="NCBI Taxonomy" id="1863"/>
    <lineage>
        <taxon>Bacteria</taxon>
        <taxon>Bacillati</taxon>
        <taxon>Actinomycetota</taxon>
        <taxon>Actinomycetes</taxon>
        <taxon>Micrococcales</taxon>
        <taxon>Dermatophilaceae</taxon>
        <taxon>Dermatophilus</taxon>
    </lineage>
</organism>
<dbReference type="Pfam" id="PF10335">
    <property type="entry name" value="DUF294_C"/>
    <property type="match status" value="1"/>
</dbReference>
<evidence type="ECO:0000259" key="1">
    <source>
        <dbReference type="Pfam" id="PF03445"/>
    </source>
</evidence>
<reference evidence="3 4" key="1">
    <citation type="submission" date="2017-06" db="EMBL/GenBank/DDBJ databases">
        <authorList>
            <consortium name="Pathogen Informatics"/>
        </authorList>
    </citation>
    <scope>NUCLEOTIDE SEQUENCE [LARGE SCALE GENOMIC DNA]</scope>
    <source>
        <strain evidence="3 4">NCTC13039</strain>
    </source>
</reference>
<dbReference type="Gene3D" id="2.60.120.10">
    <property type="entry name" value="Jelly Rolls"/>
    <property type="match status" value="1"/>
</dbReference>
<dbReference type="EMBL" id="LT906453">
    <property type="protein sequence ID" value="SNV19888.1"/>
    <property type="molecule type" value="Genomic_DNA"/>
</dbReference>
<dbReference type="SUPFAM" id="SSF54631">
    <property type="entry name" value="CBS-domain pair"/>
    <property type="match status" value="1"/>
</dbReference>
<evidence type="ECO:0000259" key="2">
    <source>
        <dbReference type="Pfam" id="PF10335"/>
    </source>
</evidence>
<accession>A0A239VDX9</accession>
<feature type="domain" description="DUF294" evidence="2">
    <location>
        <begin position="497"/>
        <end position="607"/>
    </location>
</feature>
<evidence type="ECO:0000313" key="3">
    <source>
        <dbReference type="EMBL" id="SNV19888.1"/>
    </source>
</evidence>
<dbReference type="Pfam" id="PF03445">
    <property type="entry name" value="DUF294"/>
    <property type="match status" value="1"/>
</dbReference>
<sequence>MAASAAENTSVADLEALLADVSPFSALPSKNRTRMAEAAEITIYQPGDLILDGFHHPATGVYLVMKGKVGIWQEVQAHGHPDDTLRTGGFCGFSAMLTGRTVGPRARALTKATVAFIPRHASSEAFLTPEGAQFITNHLLTLAEKTRQLPGFATTGSLIDQSPTVVDDTVPLVDVARELTQRRQPGVVVRRADGTFGLVTDGSIRRCVLAEGLPVTATAGQALARDVPTVQIGDSAGESLTQILTAKTEAAIVTDKFGELRGVVGLREFSLSPTTADVALHEQLRLAASREELIQRSRQTPAVLSSLLSQGLAGAQVIRVHSGFGDAIVRRALELCLEEHPDLSMDGFTWLTLGSNGRRETALSSDLESAVVFLDDTDLTTRRRYRALFADVESLLEQAGFAGDDNGVSARRDIMSRTASAWQRATKAWLASPHENQGAIMISLFLDSRAVFGDVATAAASFDLHQLRSHPATLRLLLGDALSQRPHARRHAPVFRREATFDIKKDALRPLVNLARWLGLAMQSTELSTADRLRAAEESFLLAPGQGTLLAEGFDVLQRVRLRSQIAQVQAGKPPTNTMRMSSMSPFDRSVLAEVVHEIIVAQRRLANVAAWSDTDDWRPSPERS</sequence>
<name>A0A239VDX9_9MICO</name>
<gene>
    <name evidence="3" type="ORF">SAMEA4475696_00847</name>
</gene>
<dbReference type="GeneID" id="63459097"/>
<dbReference type="GO" id="GO:0008773">
    <property type="term" value="F:[protein-PII] uridylyltransferase activity"/>
    <property type="evidence" value="ECO:0007669"/>
    <property type="project" value="InterPro"/>
</dbReference>
<dbReference type="Proteomes" id="UP000242637">
    <property type="component" value="Chromosome 1"/>
</dbReference>
<evidence type="ECO:0000313" key="4">
    <source>
        <dbReference type="Proteomes" id="UP000242637"/>
    </source>
</evidence>
<proteinExistence type="predicted"/>
<protein>
    <submittedName>
        <fullName evidence="3">Predicted signal-transduction protein containing cAMP-binding and CBS domains</fullName>
    </submittedName>
</protein>
<dbReference type="InterPro" id="IPR046342">
    <property type="entry name" value="CBS_dom_sf"/>
</dbReference>
<dbReference type="InterPro" id="IPR000595">
    <property type="entry name" value="cNMP-bd_dom"/>
</dbReference>
<dbReference type="CDD" id="cd00038">
    <property type="entry name" value="CAP_ED"/>
    <property type="match status" value="1"/>
</dbReference>
<feature type="domain" description="Protein-PII uridylyltransferase N-terminal" evidence="1">
    <location>
        <begin position="299"/>
        <end position="435"/>
    </location>
</feature>
<dbReference type="KEGG" id="dco:SAMEA4475696_0847"/>
<dbReference type="RefSeq" id="WP_051277502.1">
    <property type="nucleotide sequence ID" value="NZ_LT906453.1"/>
</dbReference>
<dbReference type="AlphaFoldDB" id="A0A239VDX9"/>
<keyword evidence="4" id="KW-1185">Reference proteome</keyword>
<dbReference type="Gene3D" id="3.10.580.10">
    <property type="entry name" value="CBS-domain"/>
    <property type="match status" value="1"/>
</dbReference>